<dbReference type="InterPro" id="IPR019734">
    <property type="entry name" value="TPR_rpt"/>
</dbReference>
<evidence type="ECO:0000313" key="4">
    <source>
        <dbReference type="EMBL" id="KPY44607.1"/>
    </source>
</evidence>
<evidence type="ECO:0000256" key="2">
    <source>
        <dbReference type="ARBA" id="ARBA00022803"/>
    </source>
</evidence>
<evidence type="ECO:0000256" key="1">
    <source>
        <dbReference type="ARBA" id="ARBA00022737"/>
    </source>
</evidence>
<comment type="caution">
    <text evidence="4">The sequence shown here is derived from an EMBL/GenBank/DDBJ whole genome shotgun (WGS) entry which is preliminary data.</text>
</comment>
<dbReference type="Pfam" id="PF13432">
    <property type="entry name" value="TPR_16"/>
    <property type="match status" value="1"/>
</dbReference>
<accession>A0A0P9YJE5</accession>
<organism evidence="4 5">
    <name type="scientific">Pseudomonas syringae pv. ribicola</name>
    <dbReference type="NCBI Taxonomy" id="55398"/>
    <lineage>
        <taxon>Bacteria</taxon>
        <taxon>Pseudomonadati</taxon>
        <taxon>Pseudomonadota</taxon>
        <taxon>Gammaproteobacteria</taxon>
        <taxon>Pseudomonadales</taxon>
        <taxon>Pseudomonadaceae</taxon>
        <taxon>Pseudomonas</taxon>
    </lineage>
</organism>
<proteinExistence type="predicted"/>
<evidence type="ECO:0000313" key="5">
    <source>
        <dbReference type="Proteomes" id="UP000050554"/>
    </source>
</evidence>
<dbReference type="Pfam" id="PF14559">
    <property type="entry name" value="TPR_19"/>
    <property type="match status" value="2"/>
</dbReference>
<dbReference type="Proteomes" id="UP000050554">
    <property type="component" value="Unassembled WGS sequence"/>
</dbReference>
<name>A0A0P9YJE5_PSESI</name>
<dbReference type="InterPro" id="IPR011990">
    <property type="entry name" value="TPR-like_helical_dom_sf"/>
</dbReference>
<feature type="repeat" description="TPR" evidence="3">
    <location>
        <begin position="522"/>
        <end position="555"/>
    </location>
</feature>
<keyword evidence="2 3" id="KW-0802">TPR repeat</keyword>
<evidence type="ECO:0000256" key="3">
    <source>
        <dbReference type="PROSITE-ProRule" id="PRU00339"/>
    </source>
</evidence>
<dbReference type="PROSITE" id="PS50005">
    <property type="entry name" value="TPR"/>
    <property type="match status" value="1"/>
</dbReference>
<protein>
    <submittedName>
        <fullName evidence="4">TPR domain-containing protein</fullName>
    </submittedName>
</protein>
<dbReference type="EMBL" id="LJRF01000161">
    <property type="protein sequence ID" value="KPY44607.1"/>
    <property type="molecule type" value="Genomic_DNA"/>
</dbReference>
<dbReference type="SUPFAM" id="SSF48452">
    <property type="entry name" value="TPR-like"/>
    <property type="match status" value="2"/>
</dbReference>
<dbReference type="Gene3D" id="1.25.40.10">
    <property type="entry name" value="Tetratricopeptide repeat domain"/>
    <property type="match status" value="2"/>
</dbReference>
<gene>
    <name evidence="4" type="ORF">ALO47_100039</name>
</gene>
<dbReference type="PATRIC" id="fig|55398.3.peg.54"/>
<keyword evidence="1" id="KW-0677">Repeat</keyword>
<sequence>MQYFFRRLWVCQQPCVMMIQTAGKPPFLYMNRFSALFLALAFLGGCQSMTPVASQPDTAQKDTPPAPETKPQVYGSFTQETLVSLLSAELAGQRNRFDIALDNYVTQAIKTQDPGVSERAYRIAEYMGADQSALETALIWARNDPKNLEAQRAAAIQLARSGRYDDSMAYMEKVLQGQGDTHFDFLALSAAETDSDTRNGLLKSFDRLLGKYPNNGQLIFGKALLLQQNGDSEQSLKLLEDNPPKEGEVAPILLRTRLLQSMGRGKEALPILEKSIKKYPEDKRLRLTYARMLVEQNRMNDAKVQFSSLLQQYPEDDDLRFSLALVCLEAKAWDEAAGYLEELIARGAHVDSAHLNLGRIHEERDDPQSALDEYAQVGPGTDFLTAQLRQSDILISNGNAAEASKRLAEARDTQPEYAIQLYLIEAETLTSNDHADRGWQVLTQALKQYPDDINLLYTRAMLAEKRNDLAQMEKDLRSIIKREPENAMALNALGYTLSDRTTRYAEARALIEKAHSINPDDPAVLDSLGWVNYRMGNLDEAERLLRKALERFPDHEVAAHLGEVLWAKGQQSEARKVWAKALEQQPDSPILRSTLRRLTGSETL</sequence>
<dbReference type="PANTHER" id="PTHR45586">
    <property type="entry name" value="TPR REPEAT-CONTAINING PROTEIN PA4667"/>
    <property type="match status" value="1"/>
</dbReference>
<dbReference type="InterPro" id="IPR051012">
    <property type="entry name" value="CellSynth/LPSAsmb/PSIAsmb"/>
</dbReference>
<dbReference type="SMART" id="SM00028">
    <property type="entry name" value="TPR"/>
    <property type="match status" value="5"/>
</dbReference>
<reference evidence="4 5" key="1">
    <citation type="submission" date="2015-09" db="EMBL/GenBank/DDBJ databases">
        <title>Genome announcement of multiple Pseudomonas syringae strains.</title>
        <authorList>
            <person name="Thakur S."/>
            <person name="Wang P.W."/>
            <person name="Gong Y."/>
            <person name="Weir B.S."/>
            <person name="Guttman D.S."/>
        </authorList>
    </citation>
    <scope>NUCLEOTIDE SEQUENCE [LARGE SCALE GENOMIC DNA]</scope>
    <source>
        <strain evidence="4 5">ICMP3882</strain>
    </source>
</reference>
<dbReference type="PANTHER" id="PTHR45586:SF1">
    <property type="entry name" value="LIPOPOLYSACCHARIDE ASSEMBLY PROTEIN B"/>
    <property type="match status" value="1"/>
</dbReference>
<dbReference type="AlphaFoldDB" id="A0A0P9YJE5"/>